<evidence type="ECO:0000313" key="2">
    <source>
        <dbReference type="Proteomes" id="UP001403385"/>
    </source>
</evidence>
<dbReference type="EMBL" id="JBDKWZ010000009">
    <property type="protein sequence ID" value="MEN7549549.1"/>
    <property type="molecule type" value="Genomic_DNA"/>
</dbReference>
<name>A0AAW9S997_9BACT</name>
<keyword evidence="2" id="KW-1185">Reference proteome</keyword>
<organism evidence="1 2">
    <name type="scientific">Rapidithrix thailandica</name>
    <dbReference type="NCBI Taxonomy" id="413964"/>
    <lineage>
        <taxon>Bacteria</taxon>
        <taxon>Pseudomonadati</taxon>
        <taxon>Bacteroidota</taxon>
        <taxon>Cytophagia</taxon>
        <taxon>Cytophagales</taxon>
        <taxon>Flammeovirgaceae</taxon>
        <taxon>Rapidithrix</taxon>
    </lineage>
</organism>
<evidence type="ECO:0000313" key="1">
    <source>
        <dbReference type="EMBL" id="MEN7549549.1"/>
    </source>
</evidence>
<protein>
    <submittedName>
        <fullName evidence="1">DUF3050 domain-containing protein</fullName>
    </submittedName>
</protein>
<dbReference type="Pfam" id="PF11251">
    <property type="entry name" value="DUF3050"/>
    <property type="match status" value="1"/>
</dbReference>
<accession>A0AAW9S997</accession>
<dbReference type="RefSeq" id="WP_346822328.1">
    <property type="nucleotide sequence ID" value="NZ_JBDKWZ010000009.1"/>
</dbReference>
<proteinExistence type="predicted"/>
<gene>
    <name evidence="1" type="ORF">AAG747_16620</name>
</gene>
<reference evidence="1 2" key="1">
    <citation type="submission" date="2024-04" db="EMBL/GenBank/DDBJ databases">
        <title>Novel genus in family Flammeovirgaceae.</title>
        <authorList>
            <person name="Nguyen T.H."/>
            <person name="Vuong T.Q."/>
            <person name="Le H."/>
            <person name="Kim S.-G."/>
        </authorList>
    </citation>
    <scope>NUCLEOTIDE SEQUENCE [LARGE SCALE GENOMIC DNA]</scope>
    <source>
        <strain evidence="1 2">JCM 23209</strain>
    </source>
</reference>
<dbReference type="InterPro" id="IPR016084">
    <property type="entry name" value="Haem_Oase-like_multi-hlx"/>
</dbReference>
<dbReference type="Proteomes" id="UP001403385">
    <property type="component" value="Unassembled WGS sequence"/>
</dbReference>
<dbReference type="SUPFAM" id="SSF48613">
    <property type="entry name" value="Heme oxygenase-like"/>
    <property type="match status" value="1"/>
</dbReference>
<dbReference type="InterPro" id="IPR024423">
    <property type="entry name" value="DUF3050"/>
</dbReference>
<comment type="caution">
    <text evidence="1">The sequence shown here is derived from an EMBL/GenBank/DDBJ whole genome shotgun (WGS) entry which is preliminary data.</text>
</comment>
<sequence length="262" mass="30124">MDRIQTLLDNIDSIRKEVLEHALYKHIHQVEDVNRFMEAHVYAVWDFMSLLKALQIKLTCTTVPWIPKGNPMTRKLINEIVLGEETDISMDGRPASHFELYLEAMRETGAETKKVEQFIHAIEQGSSLESSLKAVGLAREIADFINFTFEIIASDKLHCIAAVFAFGREDLIPDLFTSIIKDLNQDISVNLSKLLYYLERHVELDSDEHGPMAMQMIEEICGDDDKKWEEATEASLRALQQRKSLWDYIVNVIREQNTLVAE</sequence>
<dbReference type="AlphaFoldDB" id="A0AAW9S997"/>
<dbReference type="Gene3D" id="1.20.910.10">
    <property type="entry name" value="Heme oxygenase-like"/>
    <property type="match status" value="1"/>
</dbReference>